<evidence type="ECO:0000313" key="1">
    <source>
        <dbReference type="EMBL" id="GBL44621.1"/>
    </source>
</evidence>
<dbReference type="AlphaFoldDB" id="A0A401JAF2"/>
<sequence length="91" mass="10366">MDKKAALALIARLRDAQAKNLLVGAPLGSGLTGQRSLWTEQDFLALGMQVYQRLDCAAATMILCCYNLHDYKQVPDWLNSKYWAHPERWEI</sequence>
<organism evidence="1 2">
    <name type="scientific">Sulfuriferula multivorans</name>
    <dbReference type="NCBI Taxonomy" id="1559896"/>
    <lineage>
        <taxon>Bacteria</taxon>
        <taxon>Pseudomonadati</taxon>
        <taxon>Pseudomonadota</taxon>
        <taxon>Betaproteobacteria</taxon>
        <taxon>Nitrosomonadales</taxon>
        <taxon>Sulfuricellaceae</taxon>
        <taxon>Sulfuriferula</taxon>
    </lineage>
</organism>
<dbReference type="InterPro" id="IPR046199">
    <property type="entry name" value="DUF6231"/>
</dbReference>
<reference evidence="1 2" key="1">
    <citation type="journal article" date="2019" name="Front. Microbiol.">
        <title>Genomes of Neutrophilic Sulfur-Oxidizing Chemolithoautotrophs Representing 9 Proteobacterial Species From 8 Genera.</title>
        <authorList>
            <person name="Watanabe T."/>
            <person name="Kojima H."/>
            <person name="Umezawa K."/>
            <person name="Hori C."/>
            <person name="Takasuka T.E."/>
            <person name="Kato Y."/>
            <person name="Fukui M."/>
        </authorList>
    </citation>
    <scope>NUCLEOTIDE SEQUENCE [LARGE SCALE GENOMIC DNA]</scope>
    <source>
        <strain evidence="1 2">TTN</strain>
    </source>
</reference>
<protein>
    <submittedName>
        <fullName evidence="1">Uncharacterized protein</fullName>
    </submittedName>
</protein>
<evidence type="ECO:0000313" key="2">
    <source>
        <dbReference type="Proteomes" id="UP000286806"/>
    </source>
</evidence>
<accession>A0A401JAF2</accession>
<proteinExistence type="predicted"/>
<dbReference type="Proteomes" id="UP000286806">
    <property type="component" value="Unassembled WGS sequence"/>
</dbReference>
<comment type="caution">
    <text evidence="1">The sequence shown here is derived from an EMBL/GenBank/DDBJ whole genome shotgun (WGS) entry which is preliminary data.</text>
</comment>
<name>A0A401JAF2_9PROT</name>
<dbReference type="EMBL" id="BGOW01000002">
    <property type="protein sequence ID" value="GBL44621.1"/>
    <property type="molecule type" value="Genomic_DNA"/>
</dbReference>
<keyword evidence="2" id="KW-1185">Reference proteome</keyword>
<dbReference type="Pfam" id="PF19742">
    <property type="entry name" value="DUF6231"/>
    <property type="match status" value="1"/>
</dbReference>
<gene>
    <name evidence="1" type="ORF">SFMTTN_0421</name>
</gene>